<proteinExistence type="predicted"/>
<accession>A0A0F9E5M4</accession>
<dbReference type="AlphaFoldDB" id="A0A0F9E5M4"/>
<gene>
    <name evidence="1" type="ORF">LCGC14_2116450</name>
</gene>
<protein>
    <submittedName>
        <fullName evidence="1">Uncharacterized protein</fullName>
    </submittedName>
</protein>
<feature type="non-terminal residue" evidence="1">
    <location>
        <position position="39"/>
    </location>
</feature>
<evidence type="ECO:0000313" key="1">
    <source>
        <dbReference type="EMBL" id="KKL69293.1"/>
    </source>
</evidence>
<dbReference type="EMBL" id="LAZR01026260">
    <property type="protein sequence ID" value="KKL69293.1"/>
    <property type="molecule type" value="Genomic_DNA"/>
</dbReference>
<reference evidence="1" key="1">
    <citation type="journal article" date="2015" name="Nature">
        <title>Complex archaea that bridge the gap between prokaryotes and eukaryotes.</title>
        <authorList>
            <person name="Spang A."/>
            <person name="Saw J.H."/>
            <person name="Jorgensen S.L."/>
            <person name="Zaremba-Niedzwiedzka K."/>
            <person name="Martijn J."/>
            <person name="Lind A.E."/>
            <person name="van Eijk R."/>
            <person name="Schleper C."/>
            <person name="Guy L."/>
            <person name="Ettema T.J."/>
        </authorList>
    </citation>
    <scope>NUCLEOTIDE SEQUENCE</scope>
</reference>
<comment type="caution">
    <text evidence="1">The sequence shown here is derived from an EMBL/GenBank/DDBJ whole genome shotgun (WGS) entry which is preliminary data.</text>
</comment>
<name>A0A0F9E5M4_9ZZZZ</name>
<sequence>MILIPGPLYFLILTAQTIPTAIPKKKGMNSMTDKTSAQR</sequence>
<organism evidence="1">
    <name type="scientific">marine sediment metagenome</name>
    <dbReference type="NCBI Taxonomy" id="412755"/>
    <lineage>
        <taxon>unclassified sequences</taxon>
        <taxon>metagenomes</taxon>
        <taxon>ecological metagenomes</taxon>
    </lineage>
</organism>